<dbReference type="Proteomes" id="UP000190229">
    <property type="component" value="Unassembled WGS sequence"/>
</dbReference>
<protein>
    <submittedName>
        <fullName evidence="1">Uncharacterized protein</fullName>
    </submittedName>
</protein>
<dbReference type="RefSeq" id="WP_079290519.1">
    <property type="nucleotide sequence ID" value="NZ_MWPS01000021.1"/>
</dbReference>
<accession>A0A1V4ETH8</accession>
<reference evidence="1 2" key="1">
    <citation type="submission" date="2017-02" db="EMBL/GenBank/DDBJ databases">
        <title>Draft genome of Acidibacillus ferrooxidans Huett2.</title>
        <authorList>
            <person name="Schopf S."/>
        </authorList>
    </citation>
    <scope>NUCLEOTIDE SEQUENCE [LARGE SCALE GENOMIC DNA]</scope>
    <source>
        <strain evidence="1 2">Huett2</strain>
    </source>
</reference>
<gene>
    <name evidence="1" type="ORF">B2M26_07945</name>
</gene>
<evidence type="ECO:0000313" key="1">
    <source>
        <dbReference type="EMBL" id="OPG16233.1"/>
    </source>
</evidence>
<sequence>MTQTCNQRMRVKMSGLGDPDARAQIEALLSMVEGILSAKGNPHTGRMLIQYDDRFLRAWQISALCGRLDRSNKDIRRAATYVMSAQKVAVALPLLTIAGTLLRRVIFGRSNAADSLIAFELSTAVSVASGYTPVRRRIHLLGQRLHVSDDALLTAAALFVAALRESYIVLAALFLLNFSGYVRRHHTLSAAAKAGEAIVRIDQENVEPLALTAISDRLSKTALFSALTYAVVTRHPLRAQGLLIALNPRILLLCSRYLFNIAERVTHENCLMIPMYTGMDLYEMTQAKTIVCAWNSEDDLAAYARLCHFADTRNLRVSCNATISREKLLETVTRDATIHTIVLLKKEDEPLEMHQRHGTHLFLQGTPDQFIETYILAEHTATRITWITWMGPLLNGVQLAQFFFGVPLTRLNRTNDYATFFLLAACDHAMKAVQPPPHFGKKEHRSDELRL</sequence>
<comment type="caution">
    <text evidence="1">The sequence shown here is derived from an EMBL/GenBank/DDBJ whole genome shotgun (WGS) entry which is preliminary data.</text>
</comment>
<proteinExistence type="predicted"/>
<organism evidence="1 2">
    <name type="scientific">Ferroacidibacillus organovorans</name>
    <dbReference type="NCBI Taxonomy" id="1765683"/>
    <lineage>
        <taxon>Bacteria</taxon>
        <taxon>Bacillati</taxon>
        <taxon>Bacillota</taxon>
        <taxon>Bacilli</taxon>
        <taxon>Bacillales</taxon>
        <taxon>Alicyclobacillaceae</taxon>
        <taxon>Ferroacidibacillus</taxon>
    </lineage>
</organism>
<dbReference type="EMBL" id="MWPS01000021">
    <property type="protein sequence ID" value="OPG16233.1"/>
    <property type="molecule type" value="Genomic_DNA"/>
</dbReference>
<keyword evidence="2" id="KW-1185">Reference proteome</keyword>
<dbReference type="AlphaFoldDB" id="A0A1V4ETH8"/>
<name>A0A1V4ETH8_9BACL</name>
<evidence type="ECO:0000313" key="2">
    <source>
        <dbReference type="Proteomes" id="UP000190229"/>
    </source>
</evidence>